<sequence length="156" mass="15943">MVSLETVARAPAGSVAAVGGAGAVHAVGGTGARSMDRAGAGASSGGGFSVAVPGTGVFLKLASAALEHLAELLQKTQYREMPESDLREKWDGGVVGDSEVAQAKKARGEFTGAVPGRTKKWKEFQGLAFDWVLREAVGAGLVEIFETGCVGRGVRL</sequence>
<reference evidence="2 3" key="1">
    <citation type="journal article" date="2011" name="Nat. Biotechnol.">
        <title>Comparative genomic analysis of the thermophilic biomass-degrading fungi Myceliophthora thermophila and Thielavia terrestris.</title>
        <authorList>
            <person name="Berka R.M."/>
            <person name="Grigoriev I.V."/>
            <person name="Otillar R."/>
            <person name="Salamov A."/>
            <person name="Grimwood J."/>
            <person name="Reid I."/>
            <person name="Ishmael N."/>
            <person name="John T."/>
            <person name="Darmond C."/>
            <person name="Moisan M.-C."/>
            <person name="Henrissat B."/>
            <person name="Coutinho P.M."/>
            <person name="Lombard V."/>
            <person name="Natvig D.O."/>
            <person name="Lindquist E."/>
            <person name="Schmutz J."/>
            <person name="Lucas S."/>
            <person name="Harris P."/>
            <person name="Powlowski J."/>
            <person name="Bellemare A."/>
            <person name="Taylor D."/>
            <person name="Butler G."/>
            <person name="de Vries R.P."/>
            <person name="Allijn I.E."/>
            <person name="van den Brink J."/>
            <person name="Ushinsky S."/>
            <person name="Storms R."/>
            <person name="Powell A.J."/>
            <person name="Paulsen I.T."/>
            <person name="Elbourne L.D.H."/>
            <person name="Baker S.E."/>
            <person name="Magnuson J."/>
            <person name="LaBoissiere S."/>
            <person name="Clutterbuck A.J."/>
            <person name="Martinez D."/>
            <person name="Wogulis M."/>
            <person name="de Leon A.L."/>
            <person name="Rey M.W."/>
            <person name="Tsang A."/>
        </authorList>
    </citation>
    <scope>NUCLEOTIDE SEQUENCE [LARGE SCALE GENOMIC DNA]</scope>
    <source>
        <strain evidence="3">ATCC 38088 / NRRL 8126</strain>
    </source>
</reference>
<dbReference type="Proteomes" id="UP000008181">
    <property type="component" value="Chromosome 5"/>
</dbReference>
<dbReference type="GO" id="GO:0046579">
    <property type="term" value="P:positive regulation of Ras protein signal transduction"/>
    <property type="evidence" value="ECO:0007669"/>
    <property type="project" value="TreeGrafter"/>
</dbReference>
<dbReference type="Pfam" id="PF10494">
    <property type="entry name" value="Stk19"/>
    <property type="match status" value="1"/>
</dbReference>
<evidence type="ECO:0000313" key="3">
    <source>
        <dbReference type="Proteomes" id="UP000008181"/>
    </source>
</evidence>
<gene>
    <name evidence="2" type="ORF">THITE_2121477</name>
</gene>
<feature type="non-terminal residue" evidence="2">
    <location>
        <position position="156"/>
    </location>
</feature>
<proteinExistence type="inferred from homology"/>
<dbReference type="eggNOG" id="ENOG502S7IU">
    <property type="taxonomic scope" value="Eukaryota"/>
</dbReference>
<dbReference type="RefSeq" id="XP_003656606.1">
    <property type="nucleotide sequence ID" value="XM_003656558.1"/>
</dbReference>
<accession>G2REY7</accession>
<dbReference type="HOGENOM" id="CLU_1691065_0_0_1"/>
<evidence type="ECO:0000256" key="1">
    <source>
        <dbReference type="ARBA" id="ARBA00093458"/>
    </source>
</evidence>
<dbReference type="InterPro" id="IPR018865">
    <property type="entry name" value="STK19-like"/>
</dbReference>
<keyword evidence="3" id="KW-1185">Reference proteome</keyword>
<dbReference type="KEGG" id="ttt:THITE_2121477"/>
<protein>
    <submittedName>
        <fullName evidence="2">Uncharacterized protein</fullName>
    </submittedName>
</protein>
<dbReference type="EMBL" id="CP003013">
    <property type="protein sequence ID" value="AEO70270.1"/>
    <property type="molecule type" value="Genomic_DNA"/>
</dbReference>
<organism evidence="2 3">
    <name type="scientific">Thermothielavioides terrestris (strain ATCC 38088 / NRRL 8126)</name>
    <name type="common">Thielavia terrestris</name>
    <dbReference type="NCBI Taxonomy" id="578455"/>
    <lineage>
        <taxon>Eukaryota</taxon>
        <taxon>Fungi</taxon>
        <taxon>Dikarya</taxon>
        <taxon>Ascomycota</taxon>
        <taxon>Pezizomycotina</taxon>
        <taxon>Sordariomycetes</taxon>
        <taxon>Sordariomycetidae</taxon>
        <taxon>Sordariales</taxon>
        <taxon>Chaetomiaceae</taxon>
        <taxon>Thermothielavioides</taxon>
        <taxon>Thermothielavioides terrestris</taxon>
    </lineage>
</organism>
<dbReference type="AlphaFoldDB" id="G2REY7"/>
<evidence type="ECO:0000313" key="2">
    <source>
        <dbReference type="EMBL" id="AEO70270.1"/>
    </source>
</evidence>
<name>G2REY7_THETT</name>
<comment type="similarity">
    <text evidence="1">Belongs to the STK19 family.</text>
</comment>
<dbReference type="OrthoDB" id="3980126at2759"/>
<dbReference type="PANTHER" id="PTHR15243">
    <property type="entry name" value="SERINE/THREONINE-PROTEIN KINASE 19"/>
    <property type="match status" value="1"/>
</dbReference>
<dbReference type="GeneID" id="11522575"/>
<dbReference type="PANTHER" id="PTHR15243:SF0">
    <property type="entry name" value="SERINE_THREONINE-PROTEIN KINASE 19"/>
    <property type="match status" value="1"/>
</dbReference>